<name>A0A9Q0N036_9DIPT</name>
<comment type="caution">
    <text evidence="1">The sequence shown here is derived from an EMBL/GenBank/DDBJ whole genome shotgun (WGS) entry which is preliminary data.</text>
</comment>
<organism evidence="1 2">
    <name type="scientific">Pseudolycoriella hygida</name>
    <dbReference type="NCBI Taxonomy" id="35572"/>
    <lineage>
        <taxon>Eukaryota</taxon>
        <taxon>Metazoa</taxon>
        <taxon>Ecdysozoa</taxon>
        <taxon>Arthropoda</taxon>
        <taxon>Hexapoda</taxon>
        <taxon>Insecta</taxon>
        <taxon>Pterygota</taxon>
        <taxon>Neoptera</taxon>
        <taxon>Endopterygota</taxon>
        <taxon>Diptera</taxon>
        <taxon>Nematocera</taxon>
        <taxon>Sciaroidea</taxon>
        <taxon>Sciaridae</taxon>
        <taxon>Pseudolycoriella</taxon>
    </lineage>
</organism>
<gene>
    <name evidence="1" type="ORF">Bhyg_06058</name>
</gene>
<sequence length="78" mass="8532">ETELQCRAAVAIATSALLSSTSVLFNRRNLVLSAQPFANPMTSLEGGTCTRVVFHDISGSEEKSTSHPRWKASTTFWM</sequence>
<reference evidence="1" key="1">
    <citation type="submission" date="2022-07" db="EMBL/GenBank/DDBJ databases">
        <authorList>
            <person name="Trinca V."/>
            <person name="Uliana J.V.C."/>
            <person name="Torres T.T."/>
            <person name="Ward R.J."/>
            <person name="Monesi N."/>
        </authorList>
    </citation>
    <scope>NUCLEOTIDE SEQUENCE</scope>
    <source>
        <strain evidence="1">HSMRA1968</strain>
        <tissue evidence="1">Whole embryos</tissue>
    </source>
</reference>
<dbReference type="Proteomes" id="UP001151699">
    <property type="component" value="Chromosome B"/>
</dbReference>
<feature type="non-terminal residue" evidence="1">
    <location>
        <position position="1"/>
    </location>
</feature>
<evidence type="ECO:0000313" key="1">
    <source>
        <dbReference type="EMBL" id="KAJ6641123.1"/>
    </source>
</evidence>
<dbReference type="AlphaFoldDB" id="A0A9Q0N036"/>
<protein>
    <submittedName>
        <fullName evidence="1">Uncharacterized protein</fullName>
    </submittedName>
</protein>
<keyword evidence="2" id="KW-1185">Reference proteome</keyword>
<accession>A0A9Q0N036</accession>
<feature type="non-terminal residue" evidence="1">
    <location>
        <position position="78"/>
    </location>
</feature>
<proteinExistence type="predicted"/>
<dbReference type="EMBL" id="WJQU01000002">
    <property type="protein sequence ID" value="KAJ6641123.1"/>
    <property type="molecule type" value="Genomic_DNA"/>
</dbReference>
<evidence type="ECO:0000313" key="2">
    <source>
        <dbReference type="Proteomes" id="UP001151699"/>
    </source>
</evidence>